<protein>
    <submittedName>
        <fullName evidence="3">Siderophore-interacting protein</fullName>
    </submittedName>
</protein>
<gene>
    <name evidence="3" type="ORF">LVJ82_15045</name>
</gene>
<dbReference type="RefSeq" id="WP_058357550.1">
    <property type="nucleotide sequence ID" value="NZ_CABKVG010000010.1"/>
</dbReference>
<sequence length="269" mass="29332">MSSSQTKLQRVRHDIKIRRLRVEKIEDLSASLKRFTFSGDDLGSFNSASFDDHLKAFFPNAAGELHLPQVGDKGVVFPEGVAKPAVREYTPTGIDLVGERLALEFAIHDAGPATSWAKSAQVGDEIGIAGPRGSIVLPMDLQHYVLIGDETALPAIRRRLSELPATATAHVIAEVNNAADEVALPSAASVAATWVHRNGKAAASEAFMLPALDGLNLPKTDVQVWIACEREQARQLREWFLAGGWDKDAVRYASYWNKGTAAYHEPHED</sequence>
<dbReference type="CDD" id="cd06193">
    <property type="entry name" value="siderophore_interacting"/>
    <property type="match status" value="1"/>
</dbReference>
<dbReference type="InterPro" id="IPR039374">
    <property type="entry name" value="SIP_fam"/>
</dbReference>
<dbReference type="PROSITE" id="PS51384">
    <property type="entry name" value="FAD_FR"/>
    <property type="match status" value="1"/>
</dbReference>
<dbReference type="PANTHER" id="PTHR30157:SF0">
    <property type="entry name" value="NADPH-DEPENDENT FERRIC-CHELATE REDUCTASE"/>
    <property type="match status" value="1"/>
</dbReference>
<comment type="similarity">
    <text evidence="1">Belongs to the SIP oxidoreductase family.</text>
</comment>
<organism evidence="3 4">
    <name type="scientific">Vitreoscilla massiliensis</name>
    <dbReference type="NCBI Taxonomy" id="1689272"/>
    <lineage>
        <taxon>Bacteria</taxon>
        <taxon>Pseudomonadati</taxon>
        <taxon>Pseudomonadota</taxon>
        <taxon>Betaproteobacteria</taxon>
        <taxon>Neisseriales</taxon>
        <taxon>Neisseriaceae</taxon>
        <taxon>Vitreoscilla</taxon>
    </lineage>
</organism>
<dbReference type="SUPFAM" id="SSF63380">
    <property type="entry name" value="Riboflavin synthase domain-like"/>
    <property type="match status" value="1"/>
</dbReference>
<dbReference type="InterPro" id="IPR017938">
    <property type="entry name" value="Riboflavin_synthase-like_b-brl"/>
</dbReference>
<dbReference type="Gene3D" id="3.40.50.80">
    <property type="entry name" value="Nucleotide-binding domain of ferredoxin-NADP reductase (FNR) module"/>
    <property type="match status" value="1"/>
</dbReference>
<proteinExistence type="inferred from homology"/>
<dbReference type="InterPro" id="IPR007037">
    <property type="entry name" value="SIP_rossman_dom"/>
</dbReference>
<dbReference type="Pfam" id="PF04954">
    <property type="entry name" value="SIP"/>
    <property type="match status" value="1"/>
</dbReference>
<dbReference type="EMBL" id="CP091511">
    <property type="protein sequence ID" value="UOO88759.1"/>
    <property type="molecule type" value="Genomic_DNA"/>
</dbReference>
<evidence type="ECO:0000259" key="2">
    <source>
        <dbReference type="PROSITE" id="PS51384"/>
    </source>
</evidence>
<evidence type="ECO:0000256" key="1">
    <source>
        <dbReference type="ARBA" id="ARBA00035644"/>
    </source>
</evidence>
<evidence type="ECO:0000313" key="3">
    <source>
        <dbReference type="EMBL" id="UOO88759.1"/>
    </source>
</evidence>
<dbReference type="InterPro" id="IPR039261">
    <property type="entry name" value="FNR_nucleotide-bd"/>
</dbReference>
<reference evidence="3 4" key="1">
    <citation type="journal article" date="2022" name="Res Sq">
        <title>Evolution of multicellular longitudinally dividing oral cavity symbionts (Neisseriaceae).</title>
        <authorList>
            <person name="Nyongesa S."/>
            <person name="Weber P."/>
            <person name="Bernet E."/>
            <person name="Pullido F."/>
            <person name="Nieckarz M."/>
            <person name="Delaby M."/>
            <person name="Nieves C."/>
            <person name="Viehboeck T."/>
            <person name="Krause N."/>
            <person name="Rivera-Millot A."/>
            <person name="Nakamura A."/>
            <person name="Vischer N."/>
            <person name="VanNieuwenhze M."/>
            <person name="Brun Y."/>
            <person name="Cava F."/>
            <person name="Bulgheresi S."/>
            <person name="Veyrier F."/>
        </authorList>
    </citation>
    <scope>NUCLEOTIDE SEQUENCE [LARGE SCALE GENOMIC DNA]</scope>
    <source>
        <strain evidence="3 4">SN4</strain>
    </source>
</reference>
<dbReference type="Pfam" id="PF08021">
    <property type="entry name" value="FAD_binding_9"/>
    <property type="match status" value="1"/>
</dbReference>
<dbReference type="Gene3D" id="2.40.30.10">
    <property type="entry name" value="Translation factors"/>
    <property type="match status" value="1"/>
</dbReference>
<dbReference type="Proteomes" id="UP000832011">
    <property type="component" value="Chromosome"/>
</dbReference>
<dbReference type="InterPro" id="IPR013113">
    <property type="entry name" value="SIP_FAD-bd"/>
</dbReference>
<name>A0ABY4E0G1_9NEIS</name>
<dbReference type="InterPro" id="IPR017927">
    <property type="entry name" value="FAD-bd_FR_type"/>
</dbReference>
<keyword evidence="4" id="KW-1185">Reference proteome</keyword>
<feature type="domain" description="FAD-binding FR-type" evidence="2">
    <location>
        <begin position="15"/>
        <end position="138"/>
    </location>
</feature>
<accession>A0ABY4E0G1</accession>
<dbReference type="PANTHER" id="PTHR30157">
    <property type="entry name" value="FERRIC REDUCTASE, NADPH-DEPENDENT"/>
    <property type="match status" value="1"/>
</dbReference>
<evidence type="ECO:0000313" key="4">
    <source>
        <dbReference type="Proteomes" id="UP000832011"/>
    </source>
</evidence>